<sequence length="156" mass="18137">MNNIVSKIVDELLVNGYFVTDFRRVIKRNIEQIASSMQRDYRKGKIKKINVDVNSLTFAEMGFYKNDDDSSYMVAYGRVSELITHYLPPILSDLDVENDKWFIRDLSGNATDVLVKTKLVRKLRDTVNDKFKRKVFQLKNTGYFIDADGNSYKSMV</sequence>
<accession>A0A5B8EGW5</accession>
<organism evidence="1 2">
    <name type="scientific">Lactobacillus amylovorus</name>
    <dbReference type="NCBI Taxonomy" id="1604"/>
    <lineage>
        <taxon>Bacteria</taxon>
        <taxon>Bacillati</taxon>
        <taxon>Bacillota</taxon>
        <taxon>Bacilli</taxon>
        <taxon>Lactobacillales</taxon>
        <taxon>Lactobacillaceae</taxon>
        <taxon>Lactobacillus</taxon>
    </lineage>
</organism>
<dbReference type="Proteomes" id="UP000312326">
    <property type="component" value="Plasmid pPMRA301"/>
</dbReference>
<geneLocation type="plasmid" evidence="2">
    <name>ppmra301</name>
</geneLocation>
<reference evidence="1 2" key="1">
    <citation type="submission" date="2018-06" db="EMBL/GenBank/DDBJ databases">
        <title>Complete genome sequnece of Lactobacillus amylovorus PMRA3.</title>
        <authorList>
            <person name="Nam Y.-D."/>
            <person name="Chung W.-H."/>
            <person name="Park Y.S."/>
            <person name="Kang J."/>
        </authorList>
    </citation>
    <scope>NUCLEOTIDE SEQUENCE [LARGE SCALE GENOMIC DNA]</scope>
    <source>
        <strain evidence="1 2">PMRA3</strain>
        <plasmid evidence="2">ppmra301</plasmid>
    </source>
</reference>
<evidence type="ECO:0000313" key="1">
    <source>
        <dbReference type="EMBL" id="QDD71303.1"/>
    </source>
</evidence>
<proteinExistence type="predicted"/>
<dbReference type="EMBL" id="CP029755">
    <property type="protein sequence ID" value="QDD71303.1"/>
    <property type="molecule type" value="Genomic_DNA"/>
</dbReference>
<protein>
    <submittedName>
        <fullName evidence="1">Uncharacterized protein</fullName>
    </submittedName>
</protein>
<evidence type="ECO:0000313" key="2">
    <source>
        <dbReference type="Proteomes" id="UP000312326"/>
    </source>
</evidence>
<gene>
    <name evidence="1" type="ORF">DM298_10510</name>
</gene>
<dbReference type="RefSeq" id="WP_139962601.1">
    <property type="nucleotide sequence ID" value="NZ_CP029755.1"/>
</dbReference>
<keyword evidence="1" id="KW-0614">Plasmid</keyword>
<name>A0A5B8EGW5_LACAM</name>
<dbReference type="AlphaFoldDB" id="A0A5B8EGW5"/>